<feature type="compositionally biased region" description="Polar residues" evidence="1">
    <location>
        <begin position="55"/>
        <end position="65"/>
    </location>
</feature>
<reference evidence="2 3" key="1">
    <citation type="submission" date="2019-02" db="EMBL/GenBank/DDBJ databases">
        <title>Shewanella sp. D4-2 isolated from Dokdo Island.</title>
        <authorList>
            <person name="Baek K."/>
        </authorList>
    </citation>
    <scope>NUCLEOTIDE SEQUENCE [LARGE SCALE GENOMIC DNA]</scope>
    <source>
        <strain evidence="2 3">D4-2</strain>
    </source>
</reference>
<accession>A0A411PF66</accession>
<name>A0A411PF66_9GAMM</name>
<dbReference type="AlphaFoldDB" id="A0A411PF66"/>
<evidence type="ECO:0000256" key="1">
    <source>
        <dbReference type="SAM" id="MobiDB-lite"/>
    </source>
</evidence>
<feature type="region of interest" description="Disordered" evidence="1">
    <location>
        <begin position="33"/>
        <end position="65"/>
    </location>
</feature>
<dbReference type="KEGG" id="smai:EXU30_05415"/>
<evidence type="ECO:0000313" key="3">
    <source>
        <dbReference type="Proteomes" id="UP000291106"/>
    </source>
</evidence>
<dbReference type="RefSeq" id="WP_130598173.1">
    <property type="nucleotide sequence ID" value="NZ_CP036200.1"/>
</dbReference>
<dbReference type="EMBL" id="CP036200">
    <property type="protein sequence ID" value="QBF82201.1"/>
    <property type="molecule type" value="Genomic_DNA"/>
</dbReference>
<protein>
    <submittedName>
        <fullName evidence="2">Uncharacterized protein</fullName>
    </submittedName>
</protein>
<evidence type="ECO:0000313" key="2">
    <source>
        <dbReference type="EMBL" id="QBF82201.1"/>
    </source>
</evidence>
<organism evidence="2 3">
    <name type="scientific">Shewanella maritima</name>
    <dbReference type="NCBI Taxonomy" id="2520507"/>
    <lineage>
        <taxon>Bacteria</taxon>
        <taxon>Pseudomonadati</taxon>
        <taxon>Pseudomonadota</taxon>
        <taxon>Gammaproteobacteria</taxon>
        <taxon>Alteromonadales</taxon>
        <taxon>Shewanellaceae</taxon>
        <taxon>Shewanella</taxon>
    </lineage>
</organism>
<dbReference type="OrthoDB" id="5589357at2"/>
<feature type="compositionally biased region" description="Basic and acidic residues" evidence="1">
    <location>
        <begin position="33"/>
        <end position="52"/>
    </location>
</feature>
<gene>
    <name evidence="2" type="ORF">EXU30_05415</name>
</gene>
<proteinExistence type="predicted"/>
<keyword evidence="3" id="KW-1185">Reference proteome</keyword>
<dbReference type="Proteomes" id="UP000291106">
    <property type="component" value="Chromosome"/>
</dbReference>
<sequence>MLQKFLRVCVIRPWRAYISWCDEMGLTLENKRSCAPRREEPDIEDSLPKKINDGLNGQKSPQKAK</sequence>